<proteinExistence type="inferred from homology"/>
<evidence type="ECO:0000256" key="6">
    <source>
        <dbReference type="ARBA" id="ARBA00043993"/>
    </source>
</evidence>
<feature type="transmembrane region" description="Helical" evidence="7">
    <location>
        <begin position="20"/>
        <end position="39"/>
    </location>
</feature>
<dbReference type="EMBL" id="RAHH01000001">
    <property type="protein sequence ID" value="RJT47496.1"/>
    <property type="molecule type" value="Genomic_DNA"/>
</dbReference>
<evidence type="ECO:0000256" key="2">
    <source>
        <dbReference type="ARBA" id="ARBA00022475"/>
    </source>
</evidence>
<evidence type="ECO:0000256" key="3">
    <source>
        <dbReference type="ARBA" id="ARBA00022692"/>
    </source>
</evidence>
<comment type="subcellular location">
    <subcellularLocation>
        <location evidence="1">Cell membrane</location>
        <topology evidence="1">Multi-pass membrane protein</topology>
    </subcellularLocation>
</comment>
<name>A0A419NF42_9GAMM</name>
<evidence type="ECO:0000256" key="4">
    <source>
        <dbReference type="ARBA" id="ARBA00022989"/>
    </source>
</evidence>
<keyword evidence="3 7" id="KW-0812">Transmembrane</keyword>
<keyword evidence="5 7" id="KW-0472">Membrane</keyword>
<comment type="similarity">
    <text evidence="6">Belongs to the YccS/YhfK family.</text>
</comment>
<keyword evidence="10" id="KW-1185">Reference proteome</keyword>
<dbReference type="RefSeq" id="WP_120130870.1">
    <property type="nucleotide sequence ID" value="NZ_RAHH01000001.1"/>
</dbReference>
<evidence type="ECO:0000256" key="1">
    <source>
        <dbReference type="ARBA" id="ARBA00004651"/>
    </source>
</evidence>
<dbReference type="GO" id="GO:0005886">
    <property type="term" value="C:plasma membrane"/>
    <property type="evidence" value="ECO:0007669"/>
    <property type="project" value="UniProtKB-SubCell"/>
</dbReference>
<evidence type="ECO:0000313" key="9">
    <source>
        <dbReference type="EMBL" id="RJT47496.1"/>
    </source>
</evidence>
<accession>A0A419NF42</accession>
<dbReference type="PANTHER" id="PTHR30509:SF42">
    <property type="entry name" value="INNER MEMBRANE PROTEIN YEEA"/>
    <property type="match status" value="1"/>
</dbReference>
<dbReference type="InterPro" id="IPR049453">
    <property type="entry name" value="Memb_transporter_dom"/>
</dbReference>
<dbReference type="Pfam" id="PF13515">
    <property type="entry name" value="FUSC_2"/>
    <property type="match status" value="1"/>
</dbReference>
<protein>
    <submittedName>
        <fullName evidence="9">FUSC family protein</fullName>
    </submittedName>
</protein>
<reference evidence="9 10" key="1">
    <citation type="submission" date="2018-09" db="EMBL/GenBank/DDBJ databases">
        <authorList>
            <person name="Le Fleche-Mateos A."/>
        </authorList>
    </citation>
    <scope>NUCLEOTIDE SEQUENCE [LARGE SCALE GENOMIC DNA]</scope>
    <source>
        <strain evidence="9 10">DSM 27399</strain>
    </source>
</reference>
<dbReference type="Proteomes" id="UP000284908">
    <property type="component" value="Unassembled WGS sequence"/>
</dbReference>
<sequence length="365" mass="41042">MRLDKKISPLDNVIYRNYRITHALRIAVAFILTFLIVRLTEVPEGAWPLITLVVVMGPISFWGNVVQRVLERVSGTVLGAASGLIALWLELYSFPLMLAWCGLVMFACGYLTLGKRPYMALLIGITLAVVCGAGPGDMKMALWRSGDVIFGSFLALLFASIYPQRAFVHWRMQMADYLMSLNKLYSAWLSPNMLERPHLHGKMKTSMSQMIKMRSLFAPASKESHIPREVFDAIQTLSRNLLCTMELMADAYWSSRESHFLMLNARTLRSAQLLMLSTLEKLSLMLMNGTKGDELTINHQLNESAEELKALMAEMNAANHLEAQVYGYVWLSSQVAEQLKSMGDLITMTMQKEEAQINSGKTTKA</sequence>
<gene>
    <name evidence="9" type="ORF">D6C13_00355</name>
</gene>
<comment type="caution">
    <text evidence="9">The sequence shown here is derived from an EMBL/GenBank/DDBJ whole genome shotgun (WGS) entry which is preliminary data.</text>
</comment>
<evidence type="ECO:0000259" key="8">
    <source>
        <dbReference type="Pfam" id="PF13515"/>
    </source>
</evidence>
<evidence type="ECO:0000256" key="7">
    <source>
        <dbReference type="SAM" id="Phobius"/>
    </source>
</evidence>
<feature type="domain" description="Integral membrane bound transporter" evidence="8">
    <location>
        <begin position="33"/>
        <end position="158"/>
    </location>
</feature>
<feature type="transmembrane region" description="Helical" evidence="7">
    <location>
        <begin position="141"/>
        <end position="162"/>
    </location>
</feature>
<dbReference type="AlphaFoldDB" id="A0A419NF42"/>
<dbReference type="PANTHER" id="PTHR30509">
    <property type="entry name" value="P-HYDROXYBENZOIC ACID EFFLUX PUMP SUBUNIT-RELATED"/>
    <property type="match status" value="1"/>
</dbReference>
<evidence type="ECO:0000313" key="10">
    <source>
        <dbReference type="Proteomes" id="UP000284908"/>
    </source>
</evidence>
<keyword evidence="2" id="KW-1003">Cell membrane</keyword>
<feature type="transmembrane region" description="Helical" evidence="7">
    <location>
        <begin position="45"/>
        <end position="62"/>
    </location>
</feature>
<evidence type="ECO:0000256" key="5">
    <source>
        <dbReference type="ARBA" id="ARBA00023136"/>
    </source>
</evidence>
<keyword evidence="4 7" id="KW-1133">Transmembrane helix</keyword>
<dbReference type="OrthoDB" id="977186at2"/>
<feature type="transmembrane region" description="Helical" evidence="7">
    <location>
        <begin position="69"/>
        <end position="88"/>
    </location>
</feature>
<organism evidence="9 10">
    <name type="scientific">Rahnella woolbedingensis</name>
    <dbReference type="NCBI Taxonomy" id="1510574"/>
    <lineage>
        <taxon>Bacteria</taxon>
        <taxon>Pseudomonadati</taxon>
        <taxon>Pseudomonadota</taxon>
        <taxon>Gammaproteobacteria</taxon>
        <taxon>Enterobacterales</taxon>
        <taxon>Yersiniaceae</taxon>
        <taxon>Rahnella</taxon>
    </lineage>
</organism>
<feature type="transmembrane region" description="Helical" evidence="7">
    <location>
        <begin position="94"/>
        <end position="113"/>
    </location>
</feature>
<feature type="transmembrane region" description="Helical" evidence="7">
    <location>
        <begin position="118"/>
        <end position="135"/>
    </location>
</feature>